<reference evidence="2 3" key="1">
    <citation type="submission" date="2018-06" db="EMBL/GenBank/DDBJ databases">
        <title>Genomic Encyclopedia of Type Strains, Phase III (KMG-III): the genomes of soil and plant-associated and newly described type strains.</title>
        <authorList>
            <person name="Whitman W."/>
        </authorList>
    </citation>
    <scope>NUCLEOTIDE SEQUENCE [LARGE SCALE GENOMIC DNA]</scope>
    <source>
        <strain evidence="2 3">CECT 7730</strain>
    </source>
</reference>
<dbReference type="AlphaFoldDB" id="A0A318UXH5"/>
<feature type="transmembrane region" description="Helical" evidence="1">
    <location>
        <begin position="43"/>
        <end position="66"/>
    </location>
</feature>
<gene>
    <name evidence="2" type="ORF">DFP75_105215</name>
</gene>
<comment type="caution">
    <text evidence="2">The sequence shown here is derived from an EMBL/GenBank/DDBJ whole genome shotgun (WGS) entry which is preliminary data.</text>
</comment>
<dbReference type="EMBL" id="QKLW01000005">
    <property type="protein sequence ID" value="PYF81124.1"/>
    <property type="molecule type" value="Genomic_DNA"/>
</dbReference>
<organism evidence="2 3">
    <name type="scientific">Marinomonas alcarazii</name>
    <dbReference type="NCBI Taxonomy" id="491949"/>
    <lineage>
        <taxon>Bacteria</taxon>
        <taxon>Pseudomonadati</taxon>
        <taxon>Pseudomonadota</taxon>
        <taxon>Gammaproteobacteria</taxon>
        <taxon>Oceanospirillales</taxon>
        <taxon>Oceanospirillaceae</taxon>
        <taxon>Marinomonas</taxon>
    </lineage>
</organism>
<accession>A0A318UXH5</accession>
<name>A0A318UXH5_9GAMM</name>
<keyword evidence="3" id="KW-1185">Reference proteome</keyword>
<feature type="transmembrane region" description="Helical" evidence="1">
    <location>
        <begin position="93"/>
        <end position="118"/>
    </location>
</feature>
<evidence type="ECO:0000313" key="3">
    <source>
        <dbReference type="Proteomes" id="UP000247551"/>
    </source>
</evidence>
<feature type="transmembrane region" description="Helical" evidence="1">
    <location>
        <begin position="138"/>
        <end position="157"/>
    </location>
</feature>
<keyword evidence="1" id="KW-0812">Transmembrane</keyword>
<evidence type="ECO:0000256" key="1">
    <source>
        <dbReference type="SAM" id="Phobius"/>
    </source>
</evidence>
<dbReference type="RefSeq" id="WP_110576079.1">
    <property type="nucleotide sequence ID" value="NZ_QKLW01000005.1"/>
</dbReference>
<keyword evidence="1" id="KW-0472">Membrane</keyword>
<evidence type="ECO:0000313" key="2">
    <source>
        <dbReference type="EMBL" id="PYF81124.1"/>
    </source>
</evidence>
<proteinExistence type="predicted"/>
<protein>
    <submittedName>
        <fullName evidence="2">Uncharacterized protein</fullName>
    </submittedName>
</protein>
<sequence>MTFKKKTSNYIDHILARNKEIEKLSENGKSKIHSYFEILKSRWVHYLGFLTVNCWLVGHVAAWGYYQSIGVNYQHFANIDTGLGFAIFNSPEYLLFGVFCVIFLSPLFSIPALVGVWFPKRFVIVDYLDYLGRSYQNLFYFAVIVFVLDFCLLYAAFCGEHDTAKKGYLISYNGSAQECLMYMGELGDYQVYLAEKSKPVLLHASQNPVLVGCEIKKAAKD</sequence>
<keyword evidence="1" id="KW-1133">Transmembrane helix</keyword>
<dbReference type="Proteomes" id="UP000247551">
    <property type="component" value="Unassembled WGS sequence"/>
</dbReference>